<keyword evidence="8" id="KW-1185">Reference proteome</keyword>
<evidence type="ECO:0000256" key="3">
    <source>
        <dbReference type="ARBA" id="ARBA00022989"/>
    </source>
</evidence>
<feature type="transmembrane region" description="Helical" evidence="5">
    <location>
        <begin position="230"/>
        <end position="251"/>
    </location>
</feature>
<comment type="subcellular location">
    <subcellularLocation>
        <location evidence="1">Membrane</location>
        <topology evidence="1">Multi-pass membrane protein</topology>
    </subcellularLocation>
</comment>
<name>A0AAF3EZA5_9BILA</name>
<feature type="chain" id="PRO_5042235592" description="Sugar phosphate transporter domain-containing protein" evidence="6">
    <location>
        <begin position="26"/>
        <end position="402"/>
    </location>
</feature>
<evidence type="ECO:0000259" key="7">
    <source>
        <dbReference type="Pfam" id="PF03151"/>
    </source>
</evidence>
<evidence type="ECO:0000256" key="4">
    <source>
        <dbReference type="ARBA" id="ARBA00023136"/>
    </source>
</evidence>
<dbReference type="InterPro" id="IPR037185">
    <property type="entry name" value="EmrE-like"/>
</dbReference>
<sequence>MRSFFCLFKVKIVLLCVLWYSISSASSITNKIILQQYPYPMTVGIFSLMCIPICASPLLRLWEKRKVTLGTHHFIRYLVPISLGRSLAVAAAYFSLYKMPVSYTHTVKATMPLFAVFLGRVVLKERQSLSVYASLLPIIAGVVIASVTELSFSAIGLMAALFSTLTYSFLNILVKKLLRETEMHPVRLLSLNSQLAALFYFPAWFYEDALSMFAALASDSPSIPRPDFTMFYMLFISGILSFGQSVCSYTLIHELTALSYAVCNATKRITVIAISLMTLHNPVTGSNIFGMSLAILGVFCYNRAKQSDKEAAHTLPMTRTHTTLSDASLVALDTMAMNGTTKMQKLWQTKPPPNGSRLALQMGWDEQSLMSDQSAASFSIRERRADDFLFRHKEPRRSEKFA</sequence>
<dbReference type="Proteomes" id="UP000887575">
    <property type="component" value="Unassembled WGS sequence"/>
</dbReference>
<keyword evidence="6" id="KW-0732">Signal</keyword>
<evidence type="ECO:0000313" key="8">
    <source>
        <dbReference type="Proteomes" id="UP000887575"/>
    </source>
</evidence>
<protein>
    <recommendedName>
        <fullName evidence="7">Sugar phosphate transporter domain-containing protein</fullName>
    </recommendedName>
</protein>
<keyword evidence="3 5" id="KW-1133">Transmembrane helix</keyword>
<feature type="domain" description="Sugar phosphate transporter" evidence="7">
    <location>
        <begin position="11"/>
        <end position="302"/>
    </location>
</feature>
<feature type="transmembrane region" description="Helical" evidence="5">
    <location>
        <begin position="129"/>
        <end position="148"/>
    </location>
</feature>
<feature type="transmembrane region" description="Helical" evidence="5">
    <location>
        <begin position="74"/>
        <end position="96"/>
    </location>
</feature>
<evidence type="ECO:0000256" key="2">
    <source>
        <dbReference type="ARBA" id="ARBA00022692"/>
    </source>
</evidence>
<dbReference type="SUPFAM" id="SSF103481">
    <property type="entry name" value="Multidrug resistance efflux transporter EmrE"/>
    <property type="match status" value="2"/>
</dbReference>
<feature type="transmembrane region" description="Helical" evidence="5">
    <location>
        <begin position="43"/>
        <end position="62"/>
    </location>
</feature>
<feature type="transmembrane region" description="Helical" evidence="5">
    <location>
        <begin position="154"/>
        <end position="174"/>
    </location>
</feature>
<keyword evidence="2 5" id="KW-0812">Transmembrane</keyword>
<proteinExistence type="predicted"/>
<dbReference type="GO" id="GO:0016020">
    <property type="term" value="C:membrane"/>
    <property type="evidence" value="ECO:0007669"/>
    <property type="project" value="UniProtKB-SubCell"/>
</dbReference>
<dbReference type="AlphaFoldDB" id="A0AAF3EZA5"/>
<dbReference type="WBParaSite" id="MBELARI_LOCUS19526">
    <property type="protein sequence ID" value="MBELARI_LOCUS19526"/>
    <property type="gene ID" value="MBELARI_LOCUS19526"/>
</dbReference>
<feature type="transmembrane region" description="Helical" evidence="5">
    <location>
        <begin position="102"/>
        <end position="122"/>
    </location>
</feature>
<keyword evidence="4 5" id="KW-0472">Membrane</keyword>
<dbReference type="Pfam" id="PF03151">
    <property type="entry name" value="TPT"/>
    <property type="match status" value="1"/>
</dbReference>
<reference evidence="9" key="1">
    <citation type="submission" date="2024-02" db="UniProtKB">
        <authorList>
            <consortium name="WormBaseParasite"/>
        </authorList>
    </citation>
    <scope>IDENTIFICATION</scope>
</reference>
<feature type="signal peptide" evidence="6">
    <location>
        <begin position="1"/>
        <end position="25"/>
    </location>
</feature>
<evidence type="ECO:0000256" key="6">
    <source>
        <dbReference type="SAM" id="SignalP"/>
    </source>
</evidence>
<feature type="transmembrane region" description="Helical" evidence="5">
    <location>
        <begin position="186"/>
        <end position="206"/>
    </location>
</feature>
<evidence type="ECO:0000256" key="5">
    <source>
        <dbReference type="SAM" id="Phobius"/>
    </source>
</evidence>
<dbReference type="PANTHER" id="PTHR11132">
    <property type="entry name" value="SOLUTE CARRIER FAMILY 35"/>
    <property type="match status" value="1"/>
</dbReference>
<evidence type="ECO:0000313" key="9">
    <source>
        <dbReference type="WBParaSite" id="MBELARI_LOCUS19526"/>
    </source>
</evidence>
<evidence type="ECO:0000256" key="1">
    <source>
        <dbReference type="ARBA" id="ARBA00004141"/>
    </source>
</evidence>
<organism evidence="8 9">
    <name type="scientific">Mesorhabditis belari</name>
    <dbReference type="NCBI Taxonomy" id="2138241"/>
    <lineage>
        <taxon>Eukaryota</taxon>
        <taxon>Metazoa</taxon>
        <taxon>Ecdysozoa</taxon>
        <taxon>Nematoda</taxon>
        <taxon>Chromadorea</taxon>
        <taxon>Rhabditida</taxon>
        <taxon>Rhabditina</taxon>
        <taxon>Rhabditomorpha</taxon>
        <taxon>Rhabditoidea</taxon>
        <taxon>Rhabditidae</taxon>
        <taxon>Mesorhabditinae</taxon>
        <taxon>Mesorhabditis</taxon>
    </lineage>
</organism>
<feature type="transmembrane region" description="Helical" evidence="5">
    <location>
        <begin position="283"/>
        <end position="301"/>
    </location>
</feature>
<dbReference type="InterPro" id="IPR004853">
    <property type="entry name" value="Sugar_P_trans_dom"/>
</dbReference>
<dbReference type="InterPro" id="IPR050186">
    <property type="entry name" value="TPT_transporter"/>
</dbReference>
<accession>A0AAF3EZA5</accession>